<accession>A0A9X4AII0</accession>
<reference evidence="3" key="1">
    <citation type="submission" date="2022-06" db="EMBL/GenBank/DDBJ databases">
        <title>Aquibacillus sp. a new bacterium isolated from soil saline samples.</title>
        <authorList>
            <person name="Galisteo C."/>
            <person name="De La Haba R."/>
            <person name="Sanchez-Porro C."/>
            <person name="Ventosa A."/>
        </authorList>
    </citation>
    <scope>NUCLEOTIDE SEQUENCE</scope>
    <source>
        <strain evidence="3">JCM 12387</strain>
    </source>
</reference>
<feature type="signal peptide" evidence="1">
    <location>
        <begin position="1"/>
        <end position="21"/>
    </location>
</feature>
<dbReference type="Pfam" id="PF13115">
    <property type="entry name" value="YtkA"/>
    <property type="match status" value="1"/>
</dbReference>
<dbReference type="AlphaFoldDB" id="A0A9X4AII0"/>
<evidence type="ECO:0000313" key="3">
    <source>
        <dbReference type="EMBL" id="MDC3419410.1"/>
    </source>
</evidence>
<evidence type="ECO:0000256" key="1">
    <source>
        <dbReference type="SAM" id="SignalP"/>
    </source>
</evidence>
<dbReference type="RefSeq" id="WP_259869821.1">
    <property type="nucleotide sequence ID" value="NZ_JAMQJZ010000002.1"/>
</dbReference>
<sequence>MKLKRAIVVMFLFILIVAACDNTTENKEDFLGEVVEVEIELEPETPRVNTDTTIKAIVTQGKDKVNDANEVIFEVWKEGQEDHEMIEASNQGDGIYSITKQFKTEGNYFVVSHVTARDMHVMPRKAYTVAK</sequence>
<organism evidence="3 4">
    <name type="scientific">Aquibacillus koreensis</name>
    <dbReference type="NCBI Taxonomy" id="279446"/>
    <lineage>
        <taxon>Bacteria</taxon>
        <taxon>Bacillati</taxon>
        <taxon>Bacillota</taxon>
        <taxon>Bacilli</taxon>
        <taxon>Bacillales</taxon>
        <taxon>Bacillaceae</taxon>
        <taxon>Aquibacillus</taxon>
    </lineage>
</organism>
<gene>
    <name evidence="3" type="ORF">NC661_03415</name>
</gene>
<dbReference type="Proteomes" id="UP001145072">
    <property type="component" value="Unassembled WGS sequence"/>
</dbReference>
<proteinExistence type="predicted"/>
<protein>
    <submittedName>
        <fullName evidence="3">FixH family protein</fullName>
    </submittedName>
</protein>
<feature type="chain" id="PRO_5040893205" evidence="1">
    <location>
        <begin position="22"/>
        <end position="131"/>
    </location>
</feature>
<keyword evidence="4" id="KW-1185">Reference proteome</keyword>
<keyword evidence="1" id="KW-0732">Signal</keyword>
<evidence type="ECO:0000259" key="2">
    <source>
        <dbReference type="Pfam" id="PF13115"/>
    </source>
</evidence>
<comment type="caution">
    <text evidence="3">The sequence shown here is derived from an EMBL/GenBank/DDBJ whole genome shotgun (WGS) entry which is preliminary data.</text>
</comment>
<feature type="domain" description="YtkA-like" evidence="2">
    <location>
        <begin position="34"/>
        <end position="111"/>
    </location>
</feature>
<dbReference type="PROSITE" id="PS51257">
    <property type="entry name" value="PROKAR_LIPOPROTEIN"/>
    <property type="match status" value="1"/>
</dbReference>
<dbReference type="EMBL" id="JAMQJZ010000002">
    <property type="protein sequence ID" value="MDC3419410.1"/>
    <property type="molecule type" value="Genomic_DNA"/>
</dbReference>
<name>A0A9X4AII0_9BACI</name>
<evidence type="ECO:0000313" key="4">
    <source>
        <dbReference type="Proteomes" id="UP001145072"/>
    </source>
</evidence>
<dbReference type="InterPro" id="IPR032693">
    <property type="entry name" value="YtkA-like_dom"/>
</dbReference>